<keyword evidence="3" id="KW-1185">Reference proteome</keyword>
<dbReference type="Proteomes" id="UP000204391">
    <property type="component" value="Chromosome"/>
</dbReference>
<name>A0A221M955_9BACI</name>
<evidence type="ECO:0000256" key="1">
    <source>
        <dbReference type="ARBA" id="ARBA00006479"/>
    </source>
</evidence>
<organism evidence="2 3">
    <name type="scientific">Virgibacillus necropolis</name>
    <dbReference type="NCBI Taxonomy" id="163877"/>
    <lineage>
        <taxon>Bacteria</taxon>
        <taxon>Bacillati</taxon>
        <taxon>Bacillota</taxon>
        <taxon>Bacilli</taxon>
        <taxon>Bacillales</taxon>
        <taxon>Bacillaceae</taxon>
        <taxon>Virgibacillus</taxon>
    </lineage>
</organism>
<keyword evidence="2" id="KW-0418">Kinase</keyword>
<keyword evidence="2" id="KW-0808">Transferase</keyword>
<protein>
    <submittedName>
        <fullName evidence="2">Kinase</fullName>
    </submittedName>
</protein>
<dbReference type="InterPro" id="IPR043129">
    <property type="entry name" value="ATPase_NBD"/>
</dbReference>
<dbReference type="Pfam" id="PF00480">
    <property type="entry name" value="ROK"/>
    <property type="match status" value="1"/>
</dbReference>
<dbReference type="InterPro" id="IPR000600">
    <property type="entry name" value="ROK"/>
</dbReference>
<comment type="similarity">
    <text evidence="1">Belongs to the ROK (NagC/XylR) family.</text>
</comment>
<dbReference type="CDD" id="cd23763">
    <property type="entry name" value="ASKHA_ATPase_ROK"/>
    <property type="match status" value="1"/>
</dbReference>
<dbReference type="PANTHER" id="PTHR18964">
    <property type="entry name" value="ROK (REPRESSOR, ORF, KINASE) FAMILY"/>
    <property type="match status" value="1"/>
</dbReference>
<proteinExistence type="inferred from homology"/>
<evidence type="ECO:0000313" key="3">
    <source>
        <dbReference type="Proteomes" id="UP000204391"/>
    </source>
</evidence>
<sequence length="311" mass="34057">MKYGLGVDVGGTKIAAVIINQHGEIIERVEVLSNPSDKEKMFKQVTKSIESVLVNSNLEISMIEGMGIGVPGKVDRENGIAVYQNNLPWSNFPIVEKLRTHFSIKNIVIDNDVYMAAFAEWMVSNATKKETFVYVTVSTGISCSIIQEGSFLRGTGFAGEIGLLPVLSKSSATRLHNLEESASGPAIQKLAKNYFECPNMTTEKFFLEYEKNKPGASVVLDEVAESLAHGIYSIVCLLDPHKVIFGGGVMNNHPYLLDLVKSKMEHYVIDEQKHALLRMQTSKLKGDSGVVGAGLKGMESLPNNFKEVGLT</sequence>
<dbReference type="OrthoDB" id="9795247at2"/>
<dbReference type="RefSeq" id="WP_089530731.1">
    <property type="nucleotide sequence ID" value="NZ_CP022437.1"/>
</dbReference>
<evidence type="ECO:0000313" key="2">
    <source>
        <dbReference type="EMBL" id="ASN04161.1"/>
    </source>
</evidence>
<dbReference type="PANTHER" id="PTHR18964:SF149">
    <property type="entry name" value="BIFUNCTIONAL UDP-N-ACETYLGLUCOSAMINE 2-EPIMERASE_N-ACETYLMANNOSAMINE KINASE"/>
    <property type="match status" value="1"/>
</dbReference>
<accession>A0A221M955</accession>
<dbReference type="AlphaFoldDB" id="A0A221M955"/>
<gene>
    <name evidence="2" type="ORF">CFK40_03630</name>
</gene>
<dbReference type="GO" id="GO:0016301">
    <property type="term" value="F:kinase activity"/>
    <property type="evidence" value="ECO:0007669"/>
    <property type="project" value="UniProtKB-KW"/>
</dbReference>
<reference evidence="2 3" key="1">
    <citation type="journal article" date="2003" name="Int. J. Syst. Evol. Microbiol.">
        <title>Virgibacillus carmonensis sp. nov., Virgibacillus necropolis sp. nov. and Virgibacillus picturae sp. nov., three novel species isolated from deteriorated mural paintings, transfer of the species of the genus salibacillus to Virgibacillus, as Virgibacillus marismortui comb. nov. and Virgibacillus salexigens comb. nov., and emended description of the genus Virgibacillus.</title>
        <authorList>
            <person name="Heyrman J."/>
            <person name="Logan N.A."/>
            <person name="Busse H.J."/>
            <person name="Balcaen A."/>
            <person name="Lebbe L."/>
            <person name="Rodriguez-Diaz M."/>
            <person name="Swings J."/>
            <person name="De Vos P."/>
        </authorList>
    </citation>
    <scope>NUCLEOTIDE SEQUENCE [LARGE SCALE GENOMIC DNA]</scope>
    <source>
        <strain evidence="2 3">LMG 19488</strain>
    </source>
</reference>
<dbReference type="EMBL" id="CP022437">
    <property type="protein sequence ID" value="ASN04161.1"/>
    <property type="molecule type" value="Genomic_DNA"/>
</dbReference>
<dbReference type="KEGG" id="vne:CFK40_03630"/>
<dbReference type="Gene3D" id="3.30.420.40">
    <property type="match status" value="2"/>
</dbReference>
<dbReference type="SUPFAM" id="SSF53067">
    <property type="entry name" value="Actin-like ATPase domain"/>
    <property type="match status" value="1"/>
</dbReference>